<reference evidence="2 3" key="1">
    <citation type="submission" date="2016-09" db="EMBL/GenBank/DDBJ databases">
        <title>The draft genome of Dichanthelium oligosanthes: A C3 panicoid grass species.</title>
        <authorList>
            <person name="Studer A.J."/>
            <person name="Schnable J.C."/>
            <person name="Brutnell T.P."/>
        </authorList>
    </citation>
    <scope>NUCLEOTIDE SEQUENCE [LARGE SCALE GENOMIC DNA]</scope>
    <source>
        <strain evidence="3">cv. Kellogg 1175</strain>
        <tissue evidence="2">Leaf</tissue>
    </source>
</reference>
<evidence type="ECO:0000313" key="2">
    <source>
        <dbReference type="EMBL" id="OEL28659.1"/>
    </source>
</evidence>
<dbReference type="InterPro" id="IPR011676">
    <property type="entry name" value="DUF1618"/>
</dbReference>
<dbReference type="EMBL" id="LWDX02029473">
    <property type="protein sequence ID" value="OEL28659.1"/>
    <property type="molecule type" value="Genomic_DNA"/>
</dbReference>
<keyword evidence="3" id="KW-1185">Reference proteome</keyword>
<sequence length="125" mass="14068">MPDDDDSGNVPRSSSWETDAAFSFGGLVYWADYHRGVLSCDVAAADPELRFVPFPRVEIPEDDDIRYGDRVLPERYRTASVDSGVVLRFVDVDDSRDSSGEWGCVVIRTWSLRTPALGWEEEHAL</sequence>
<dbReference type="PANTHER" id="PTHR33086:SF51">
    <property type="entry name" value="OS06G0307900 PROTEIN"/>
    <property type="match status" value="1"/>
</dbReference>
<gene>
    <name evidence="2" type="ORF">BAE44_0010323</name>
</gene>
<accession>A0A1E5VU91</accession>
<organism evidence="2 3">
    <name type="scientific">Dichanthelium oligosanthes</name>
    <dbReference type="NCBI Taxonomy" id="888268"/>
    <lineage>
        <taxon>Eukaryota</taxon>
        <taxon>Viridiplantae</taxon>
        <taxon>Streptophyta</taxon>
        <taxon>Embryophyta</taxon>
        <taxon>Tracheophyta</taxon>
        <taxon>Spermatophyta</taxon>
        <taxon>Magnoliopsida</taxon>
        <taxon>Liliopsida</taxon>
        <taxon>Poales</taxon>
        <taxon>Poaceae</taxon>
        <taxon>PACMAD clade</taxon>
        <taxon>Panicoideae</taxon>
        <taxon>Panicodae</taxon>
        <taxon>Paniceae</taxon>
        <taxon>Dichantheliinae</taxon>
        <taxon>Dichanthelium</taxon>
    </lineage>
</organism>
<name>A0A1E5VU91_9POAL</name>
<dbReference type="Proteomes" id="UP000095767">
    <property type="component" value="Unassembled WGS sequence"/>
</dbReference>
<feature type="domain" description="DUF1618" evidence="1">
    <location>
        <begin position="30"/>
        <end position="123"/>
    </location>
</feature>
<comment type="caution">
    <text evidence="2">The sequence shown here is derived from an EMBL/GenBank/DDBJ whole genome shotgun (WGS) entry which is preliminary data.</text>
</comment>
<dbReference type="AlphaFoldDB" id="A0A1E5VU91"/>
<dbReference type="OrthoDB" id="689420at2759"/>
<evidence type="ECO:0000259" key="1">
    <source>
        <dbReference type="Pfam" id="PF07762"/>
    </source>
</evidence>
<dbReference type="Pfam" id="PF07762">
    <property type="entry name" value="DUF1618"/>
    <property type="match status" value="1"/>
</dbReference>
<proteinExistence type="predicted"/>
<evidence type="ECO:0000313" key="3">
    <source>
        <dbReference type="Proteomes" id="UP000095767"/>
    </source>
</evidence>
<dbReference type="PANTHER" id="PTHR33086">
    <property type="entry name" value="OS05G0468200 PROTEIN-RELATED"/>
    <property type="match status" value="1"/>
</dbReference>
<protein>
    <recommendedName>
        <fullName evidence="1">DUF1618 domain-containing protein</fullName>
    </recommendedName>
</protein>